<evidence type="ECO:0000256" key="1">
    <source>
        <dbReference type="SAM" id="MobiDB-lite"/>
    </source>
</evidence>
<dbReference type="Proteomes" id="UP001221142">
    <property type="component" value="Unassembled WGS sequence"/>
</dbReference>
<keyword evidence="3" id="KW-1185">Reference proteome</keyword>
<proteinExistence type="predicted"/>
<accession>A0AAD7BBL7</accession>
<comment type="caution">
    <text evidence="2">The sequence shown here is derived from an EMBL/GenBank/DDBJ whole genome shotgun (WGS) entry which is preliminary data.</text>
</comment>
<reference evidence="2" key="1">
    <citation type="submission" date="2023-03" db="EMBL/GenBank/DDBJ databases">
        <title>Massive genome expansion in bonnet fungi (Mycena s.s.) driven by repeated elements and novel gene families across ecological guilds.</title>
        <authorList>
            <consortium name="Lawrence Berkeley National Laboratory"/>
            <person name="Harder C.B."/>
            <person name="Miyauchi S."/>
            <person name="Viragh M."/>
            <person name="Kuo A."/>
            <person name="Thoen E."/>
            <person name="Andreopoulos B."/>
            <person name="Lu D."/>
            <person name="Skrede I."/>
            <person name="Drula E."/>
            <person name="Henrissat B."/>
            <person name="Morin E."/>
            <person name="Kohler A."/>
            <person name="Barry K."/>
            <person name="LaButti K."/>
            <person name="Morin E."/>
            <person name="Salamov A."/>
            <person name="Lipzen A."/>
            <person name="Mereny Z."/>
            <person name="Hegedus B."/>
            <person name="Baldrian P."/>
            <person name="Stursova M."/>
            <person name="Weitz H."/>
            <person name="Taylor A."/>
            <person name="Grigoriev I.V."/>
            <person name="Nagy L.G."/>
            <person name="Martin F."/>
            <person name="Kauserud H."/>
        </authorList>
    </citation>
    <scope>NUCLEOTIDE SEQUENCE</scope>
    <source>
        <strain evidence="2">9284</strain>
    </source>
</reference>
<protein>
    <submittedName>
        <fullName evidence="2">Uncharacterized protein</fullName>
    </submittedName>
</protein>
<gene>
    <name evidence="2" type="ORF">FB45DRAFT_872994</name>
</gene>
<feature type="region of interest" description="Disordered" evidence="1">
    <location>
        <begin position="444"/>
        <end position="465"/>
    </location>
</feature>
<evidence type="ECO:0000313" key="3">
    <source>
        <dbReference type="Proteomes" id="UP001221142"/>
    </source>
</evidence>
<dbReference type="EMBL" id="JARKIF010000022">
    <property type="protein sequence ID" value="KAJ7616534.1"/>
    <property type="molecule type" value="Genomic_DNA"/>
</dbReference>
<organism evidence="2 3">
    <name type="scientific">Roridomyces roridus</name>
    <dbReference type="NCBI Taxonomy" id="1738132"/>
    <lineage>
        <taxon>Eukaryota</taxon>
        <taxon>Fungi</taxon>
        <taxon>Dikarya</taxon>
        <taxon>Basidiomycota</taxon>
        <taxon>Agaricomycotina</taxon>
        <taxon>Agaricomycetes</taxon>
        <taxon>Agaricomycetidae</taxon>
        <taxon>Agaricales</taxon>
        <taxon>Marasmiineae</taxon>
        <taxon>Mycenaceae</taxon>
        <taxon>Roridomyces</taxon>
    </lineage>
</organism>
<name>A0AAD7BBL7_9AGAR</name>
<evidence type="ECO:0000313" key="2">
    <source>
        <dbReference type="EMBL" id="KAJ7616534.1"/>
    </source>
</evidence>
<dbReference type="AlphaFoldDB" id="A0AAD7BBL7"/>
<sequence>MREQWPQSQLQVWLGGRGAGGWGGWMRRPEGDTAGTWVPTDVGTVHTWAQLHTALPTRVRNAVVGRKSGIEPSSSAEYNYGLPASVGGVRFPAQPIPSKFLVFLLNIRSTQKEVRISPAGAIQAAHSFSSSHWQYIEYCPRCLLVIQPAESSDFSQCPFGIEDAGHAHNWQQFLRPYSEDVEYARPESRQFMYNRREKCDPRQSHDRSSCEPMVPTRWPATPFQPVERYDDRKEPRIYEGLDRNVEVFDGVMGILVGGGMVTLTIGDYISVESMHIPKGSLLDGIVPGGLVMGWMWGYLHRRPVLAVRPLVGFAGFGIPIAALAGCGMGFEGETSWVGGGAPILSWRVHSFTQCLGEWIGCHSIVSITNLRSFANPRKSAEIPLLLQSHGLTAAVPIAWWSGLERNTPVLPLPLTMQSPNSTTGLQRGSHRLVTSLDANGQELPPSWRDTGYKTTPPRSGVPSPGPLGFRLNGALRLLPARSLQMGVLFGGQMVAHTFGDHISVETLHIRKGAPLDKIIDVGLTVGWVGGCIYRWPALIAPPMVVVLSSYAIPMAAFGVLEWASREKLPAGWKWHQPARLAWRRGTFGFVRNPAPETTVWRNAQNCDRTRFNWKGVSFGGAQHSAALCGTIGGAGGAALGGWPFAVEHARRALTGFRLSGALRVLRTQSFRAGVIPGGGVLLTLGQHFKLHLRSSASSNRFPRLSLHPHLFPDNVA</sequence>